<sequence>RCVLELEHFYTGIKYKIIDNILEHPSTAIKNAWESHIVYTSMYFNFTHSTFGSYIHYKPIEHDKGQLCIYHKLKKFGIDNMNETVWLLKTVQQQEHYSSSTSWNTFYIGSNTLSNFNQKENKFLNKFIEEYNPSSDNFHVLDIAMGQGRN</sequence>
<dbReference type="AlphaFoldDB" id="A0A820MM89"/>
<evidence type="ECO:0000313" key="2">
    <source>
        <dbReference type="Proteomes" id="UP000663874"/>
    </source>
</evidence>
<gene>
    <name evidence="1" type="ORF">FNK824_LOCUS43119</name>
</gene>
<comment type="caution">
    <text evidence="1">The sequence shown here is derived from an EMBL/GenBank/DDBJ whole genome shotgun (WGS) entry which is preliminary data.</text>
</comment>
<dbReference type="EMBL" id="CAJOBE010056935">
    <property type="protein sequence ID" value="CAF4374823.1"/>
    <property type="molecule type" value="Genomic_DNA"/>
</dbReference>
<organism evidence="1 2">
    <name type="scientific">Rotaria sordida</name>
    <dbReference type="NCBI Taxonomy" id="392033"/>
    <lineage>
        <taxon>Eukaryota</taxon>
        <taxon>Metazoa</taxon>
        <taxon>Spiralia</taxon>
        <taxon>Gnathifera</taxon>
        <taxon>Rotifera</taxon>
        <taxon>Eurotatoria</taxon>
        <taxon>Bdelloidea</taxon>
        <taxon>Philodinida</taxon>
        <taxon>Philodinidae</taxon>
        <taxon>Rotaria</taxon>
    </lineage>
</organism>
<evidence type="ECO:0000313" key="1">
    <source>
        <dbReference type="EMBL" id="CAF4374823.1"/>
    </source>
</evidence>
<protein>
    <submittedName>
        <fullName evidence="1">Uncharacterized protein</fullName>
    </submittedName>
</protein>
<accession>A0A820MM89</accession>
<feature type="non-terminal residue" evidence="1">
    <location>
        <position position="1"/>
    </location>
</feature>
<proteinExistence type="predicted"/>
<dbReference type="Proteomes" id="UP000663874">
    <property type="component" value="Unassembled WGS sequence"/>
</dbReference>
<name>A0A820MM89_9BILA</name>
<reference evidence="1" key="1">
    <citation type="submission" date="2021-02" db="EMBL/GenBank/DDBJ databases">
        <authorList>
            <person name="Nowell W R."/>
        </authorList>
    </citation>
    <scope>NUCLEOTIDE SEQUENCE</scope>
</reference>